<reference evidence="1 2" key="1">
    <citation type="journal article" date="2014" name="PLoS ONE">
        <title>The first complete genome sequence of the class fimbriimonadia in the phylum armatimonadetes.</title>
        <authorList>
            <person name="Hu Z.Y."/>
            <person name="Wang Y.Z."/>
            <person name="Im W.T."/>
            <person name="Wang S.Y."/>
            <person name="Zhao G.P."/>
            <person name="Zheng H.J."/>
            <person name="Quan Z.X."/>
        </authorList>
    </citation>
    <scope>NUCLEOTIDE SEQUENCE [LARGE SCALE GENOMIC DNA]</scope>
    <source>
        <strain evidence="1">Gsoil 348</strain>
    </source>
</reference>
<evidence type="ECO:0000313" key="2">
    <source>
        <dbReference type="Proteomes" id="UP000027982"/>
    </source>
</evidence>
<dbReference type="Proteomes" id="UP000027982">
    <property type="component" value="Chromosome"/>
</dbReference>
<dbReference type="HOGENOM" id="CLU_979166_0_0_0"/>
<proteinExistence type="predicted"/>
<keyword evidence="2" id="KW-1185">Reference proteome</keyword>
<dbReference type="EMBL" id="CP007139">
    <property type="protein sequence ID" value="AIE85313.1"/>
    <property type="molecule type" value="Genomic_DNA"/>
</dbReference>
<dbReference type="AlphaFoldDB" id="A0A068NP23"/>
<organism evidence="1 2">
    <name type="scientific">Fimbriimonas ginsengisoli Gsoil 348</name>
    <dbReference type="NCBI Taxonomy" id="661478"/>
    <lineage>
        <taxon>Bacteria</taxon>
        <taxon>Bacillati</taxon>
        <taxon>Armatimonadota</taxon>
        <taxon>Fimbriimonadia</taxon>
        <taxon>Fimbriimonadales</taxon>
        <taxon>Fimbriimonadaceae</taxon>
        <taxon>Fimbriimonas</taxon>
    </lineage>
</organism>
<name>A0A068NP23_FIMGI</name>
<dbReference type="KEGG" id="fgi:OP10G_1945"/>
<protein>
    <submittedName>
        <fullName evidence="1">Uncharacterized protein</fullName>
    </submittedName>
</protein>
<evidence type="ECO:0000313" key="1">
    <source>
        <dbReference type="EMBL" id="AIE85313.1"/>
    </source>
</evidence>
<gene>
    <name evidence="1" type="ORF">OP10G_1945</name>
</gene>
<accession>A0A068NP23</accession>
<sequence length="284" mass="30405">MATAAAPGIEAIVPTAGGYYALRRAEEQRSLWLGDARGNLVFWDKSPDNSTLLGADRDGQPVLASAKSVLSPRQRKQPILVPWVEGKTRGVQHGVFVSGGVGSITLQWSEVRGPAWTRDRPRQLILDAPYDRRISSVGVSPSLKRVAVSASGSAASLLLFDLQVGSPPTAEVPLHWSDGGMLPKDAQINGLTLMDDRFALALIGTSDSSTAGELSRLSLSRISLYTGEVEPLGEFLVSNPSHAIAPLADGTFALLAVEQRELSPKPFVTVDTRRVVYVMQLAKP</sequence>
<dbReference type="SUPFAM" id="SSF75011">
    <property type="entry name" value="3-carboxy-cis,cis-mucoante lactonizing enzyme"/>
    <property type="match status" value="1"/>
</dbReference>